<evidence type="ECO:0000313" key="1">
    <source>
        <dbReference type="EMBL" id="TNC18759.1"/>
    </source>
</evidence>
<name>A0A5C4LP78_9PSEU</name>
<dbReference type="AlphaFoldDB" id="A0A5C4LP78"/>
<accession>A0A5C4LP78</accession>
<organism evidence="1 2">
    <name type="scientific">Amycolatopsis alkalitolerans</name>
    <dbReference type="NCBI Taxonomy" id="2547244"/>
    <lineage>
        <taxon>Bacteria</taxon>
        <taxon>Bacillati</taxon>
        <taxon>Actinomycetota</taxon>
        <taxon>Actinomycetes</taxon>
        <taxon>Pseudonocardiales</taxon>
        <taxon>Pseudonocardiaceae</taxon>
        <taxon>Amycolatopsis</taxon>
    </lineage>
</organism>
<keyword evidence="2" id="KW-1185">Reference proteome</keyword>
<sequence>MDEGRRLRTYLSRCEEHQVDAGEAARALATARFDVQNGRVAGRDPFRLAWRRLRQAHAGPAT</sequence>
<reference evidence="1 2" key="1">
    <citation type="submission" date="2019-06" db="EMBL/GenBank/DDBJ databases">
        <title>Amycolatopsis alkalitolerans sp. nov., isolated from Gastrodia elata Blume.</title>
        <authorList>
            <person name="Narsing Rao M.P."/>
            <person name="Li W.J."/>
        </authorList>
    </citation>
    <scope>NUCLEOTIDE SEQUENCE [LARGE SCALE GENOMIC DNA]</scope>
    <source>
        <strain evidence="1 2">SYSUP0005</strain>
    </source>
</reference>
<proteinExistence type="predicted"/>
<dbReference type="RefSeq" id="WP_139100822.1">
    <property type="nucleotide sequence ID" value="NZ_VDFW01000061.1"/>
</dbReference>
<gene>
    <name evidence="1" type="ORF">FG385_33450</name>
</gene>
<dbReference type="EMBL" id="VDFW01000061">
    <property type="protein sequence ID" value="TNC18759.1"/>
    <property type="molecule type" value="Genomic_DNA"/>
</dbReference>
<comment type="caution">
    <text evidence="1">The sequence shown here is derived from an EMBL/GenBank/DDBJ whole genome shotgun (WGS) entry which is preliminary data.</text>
</comment>
<evidence type="ECO:0000313" key="2">
    <source>
        <dbReference type="Proteomes" id="UP000305546"/>
    </source>
</evidence>
<dbReference type="OrthoDB" id="3630628at2"/>
<protein>
    <submittedName>
        <fullName evidence="1">Uncharacterized protein</fullName>
    </submittedName>
</protein>
<dbReference type="Proteomes" id="UP000305546">
    <property type="component" value="Unassembled WGS sequence"/>
</dbReference>